<protein>
    <submittedName>
        <fullName evidence="1">Uncharacterized protein</fullName>
    </submittedName>
</protein>
<evidence type="ECO:0000313" key="2">
    <source>
        <dbReference type="Proteomes" id="UP001152484"/>
    </source>
</evidence>
<sequence>MSSQPSSSFRLYCLPPYPNHVSHLRPTKPPFLCMDPYDSDELILLEQGLYEDCPSPPSEKSKEGLVLSNVAIRLADPVVDSDLESQSTDCPG</sequence>
<name>A0A9P0ZR60_CUSEU</name>
<dbReference type="EMBL" id="CAMAPE010000052">
    <property type="protein sequence ID" value="CAH9109176.1"/>
    <property type="molecule type" value="Genomic_DNA"/>
</dbReference>
<evidence type="ECO:0000313" key="1">
    <source>
        <dbReference type="EMBL" id="CAH9109176.1"/>
    </source>
</evidence>
<comment type="caution">
    <text evidence="1">The sequence shown here is derived from an EMBL/GenBank/DDBJ whole genome shotgun (WGS) entry which is preliminary data.</text>
</comment>
<accession>A0A9P0ZR60</accession>
<reference evidence="1" key="1">
    <citation type="submission" date="2022-07" db="EMBL/GenBank/DDBJ databases">
        <authorList>
            <person name="Macas J."/>
            <person name="Novak P."/>
            <person name="Neumann P."/>
        </authorList>
    </citation>
    <scope>NUCLEOTIDE SEQUENCE</scope>
</reference>
<dbReference type="OrthoDB" id="1325928at2759"/>
<dbReference type="Proteomes" id="UP001152484">
    <property type="component" value="Unassembled WGS sequence"/>
</dbReference>
<gene>
    <name evidence="1" type="ORF">CEURO_LOCUS18399</name>
</gene>
<organism evidence="1 2">
    <name type="scientific">Cuscuta europaea</name>
    <name type="common">European dodder</name>
    <dbReference type="NCBI Taxonomy" id="41803"/>
    <lineage>
        <taxon>Eukaryota</taxon>
        <taxon>Viridiplantae</taxon>
        <taxon>Streptophyta</taxon>
        <taxon>Embryophyta</taxon>
        <taxon>Tracheophyta</taxon>
        <taxon>Spermatophyta</taxon>
        <taxon>Magnoliopsida</taxon>
        <taxon>eudicotyledons</taxon>
        <taxon>Gunneridae</taxon>
        <taxon>Pentapetalae</taxon>
        <taxon>asterids</taxon>
        <taxon>lamiids</taxon>
        <taxon>Solanales</taxon>
        <taxon>Convolvulaceae</taxon>
        <taxon>Cuscuteae</taxon>
        <taxon>Cuscuta</taxon>
        <taxon>Cuscuta subgen. Cuscuta</taxon>
    </lineage>
</organism>
<keyword evidence="2" id="KW-1185">Reference proteome</keyword>
<dbReference type="AlphaFoldDB" id="A0A9P0ZR60"/>
<proteinExistence type="predicted"/>